<dbReference type="OrthoDB" id="3558741at2759"/>
<dbReference type="STRING" id="1330021.A0A367LDT4"/>
<comment type="caution">
    <text evidence="1">The sequence shown here is derived from an EMBL/GenBank/DDBJ whole genome shotgun (WGS) entry which is preliminary data.</text>
</comment>
<dbReference type="EMBL" id="LKCN02000007">
    <property type="protein sequence ID" value="RCI12577.1"/>
    <property type="molecule type" value="Genomic_DNA"/>
</dbReference>
<dbReference type="AlphaFoldDB" id="A0A367LDT4"/>
<dbReference type="Proteomes" id="UP000253664">
    <property type="component" value="Unassembled WGS sequence"/>
</dbReference>
<reference evidence="1 2" key="1">
    <citation type="journal article" date="2015" name="BMC Genomics">
        <title>Insights from the genome of Ophiocordyceps polyrhachis-furcata to pathogenicity and host specificity in insect fungi.</title>
        <authorList>
            <person name="Wichadakul D."/>
            <person name="Kobmoo N."/>
            <person name="Ingsriswang S."/>
            <person name="Tangphatsornruang S."/>
            <person name="Chantasingh D."/>
            <person name="Luangsa-ard J.J."/>
            <person name="Eurwilaichitr L."/>
        </authorList>
    </citation>
    <scope>NUCLEOTIDE SEQUENCE [LARGE SCALE GENOMIC DNA]</scope>
    <source>
        <strain evidence="1 2">BCC 54312</strain>
    </source>
</reference>
<dbReference type="SUPFAM" id="SSF52374">
    <property type="entry name" value="Nucleotidylyl transferase"/>
    <property type="match status" value="1"/>
</dbReference>
<keyword evidence="2" id="KW-1185">Reference proteome</keyword>
<protein>
    <recommendedName>
        <fullName evidence="3">Cytidyltransferase-like domain-containing protein</fullName>
    </recommendedName>
</protein>
<evidence type="ECO:0000313" key="2">
    <source>
        <dbReference type="Proteomes" id="UP000253664"/>
    </source>
</evidence>
<dbReference type="Gene3D" id="3.40.50.620">
    <property type="entry name" value="HUPs"/>
    <property type="match status" value="1"/>
</dbReference>
<accession>A0A367LDT4</accession>
<evidence type="ECO:0000313" key="1">
    <source>
        <dbReference type="EMBL" id="RCI12577.1"/>
    </source>
</evidence>
<name>A0A367LDT4_9HYPO</name>
<organism evidence="1 2">
    <name type="scientific">Ophiocordyceps polyrhachis-furcata BCC 54312</name>
    <dbReference type="NCBI Taxonomy" id="1330021"/>
    <lineage>
        <taxon>Eukaryota</taxon>
        <taxon>Fungi</taxon>
        <taxon>Dikarya</taxon>
        <taxon>Ascomycota</taxon>
        <taxon>Pezizomycotina</taxon>
        <taxon>Sordariomycetes</taxon>
        <taxon>Hypocreomycetidae</taxon>
        <taxon>Hypocreales</taxon>
        <taxon>Ophiocordycipitaceae</taxon>
        <taxon>Ophiocordyceps</taxon>
    </lineage>
</organism>
<dbReference type="InterPro" id="IPR014729">
    <property type="entry name" value="Rossmann-like_a/b/a_fold"/>
</dbReference>
<evidence type="ECO:0008006" key="3">
    <source>
        <dbReference type="Google" id="ProtNLM"/>
    </source>
</evidence>
<proteinExistence type="predicted"/>
<gene>
    <name evidence="1" type="ORF">L249_1217</name>
</gene>
<sequence length="332" mass="37137">MKRQHPVSRISRHILGRLALNIQAAATEQGLTLDQEAPLNGLFLQRQAAPPNRLLLYPGSFNPPHRGHKALLQHALAVDTSLLGAIIVLTDDERLATKNRRDQRPFLLSKSKRVSLWRGASSDLGPNRVWVFDGSEDSWKALRASLQTRLAREGFRLEFVLLTGPDLVTSRRVADPSAWGCVEAITSDVSRPADFRCVHSLRQLPRCTPWEPSSSTETTDIRDPLGYPMTSATALWKCQTSTRPIRRYRFAVADTDAASAQREAPSSTEIRRVIAELDGSHLESELERLALSPTLLMRYASEGGPYTVPVVRAEKYQDHQTRKAMADEQATW</sequence>